<evidence type="ECO:0000313" key="5">
    <source>
        <dbReference type="Proteomes" id="UP000219072"/>
    </source>
</evidence>
<dbReference type="EMBL" id="OCNE01000019">
    <property type="protein sequence ID" value="SOD64890.1"/>
    <property type="molecule type" value="Genomic_DNA"/>
</dbReference>
<reference evidence="3 5" key="1">
    <citation type="submission" date="2017-09" db="EMBL/GenBank/DDBJ databases">
        <authorList>
            <person name="Ehlers B."/>
            <person name="Leendertz F.H."/>
        </authorList>
    </citation>
    <scope>NUCLEOTIDE SEQUENCE [LARGE SCALE GENOMIC DNA]</scope>
    <source>
        <strain evidence="3 5">CGMCC 4.7095</strain>
    </source>
</reference>
<dbReference type="EMBL" id="OCNE01000034">
    <property type="protein sequence ID" value="SOD67776.1"/>
    <property type="molecule type" value="Genomic_DNA"/>
</dbReference>
<dbReference type="EMBL" id="OCNE01000010">
    <property type="protein sequence ID" value="SOD63453.1"/>
    <property type="molecule type" value="Genomic_DNA"/>
</dbReference>
<evidence type="ECO:0000313" key="3">
    <source>
        <dbReference type="EMBL" id="SOD65858.1"/>
    </source>
</evidence>
<keyword evidence="5" id="KW-1185">Reference proteome</keyword>
<dbReference type="EMBL" id="OCNE01000023">
    <property type="protein sequence ID" value="SOD65858.1"/>
    <property type="molecule type" value="Genomic_DNA"/>
</dbReference>
<dbReference type="Proteomes" id="UP000219072">
    <property type="component" value="Unassembled WGS sequence"/>
</dbReference>
<sequence length="32" mass="3550">MWACWRDGTCYDPATHQANNKINTAAEEPLAA</sequence>
<gene>
    <name evidence="1" type="ORF">SAMN06297387_110185</name>
    <name evidence="2" type="ORF">SAMN06297387_119133</name>
    <name evidence="3" type="ORF">SAMN06297387_12386</name>
    <name evidence="4" type="ORF">SAMN06297387_1341</name>
</gene>
<evidence type="ECO:0000313" key="2">
    <source>
        <dbReference type="EMBL" id="SOD64890.1"/>
    </source>
</evidence>
<organism evidence="3 5">
    <name type="scientific">Streptomyces zhaozhouensis</name>
    <dbReference type="NCBI Taxonomy" id="1300267"/>
    <lineage>
        <taxon>Bacteria</taxon>
        <taxon>Bacillati</taxon>
        <taxon>Actinomycetota</taxon>
        <taxon>Actinomycetes</taxon>
        <taxon>Kitasatosporales</taxon>
        <taxon>Streptomycetaceae</taxon>
        <taxon>Streptomyces</taxon>
    </lineage>
</organism>
<evidence type="ECO:0000313" key="1">
    <source>
        <dbReference type="EMBL" id="SOD63453.1"/>
    </source>
</evidence>
<evidence type="ECO:0000313" key="4">
    <source>
        <dbReference type="EMBL" id="SOD67776.1"/>
    </source>
</evidence>
<name>A0A286E4L1_9ACTN</name>
<proteinExistence type="predicted"/>
<protein>
    <submittedName>
        <fullName evidence="3">Uncharacterized protein</fullName>
    </submittedName>
</protein>
<accession>A0A286E4L1</accession>
<dbReference type="AlphaFoldDB" id="A0A286E4L1"/>